<accession>A0ABT0WIH5</accession>
<dbReference type="PANTHER" id="PTHR33990">
    <property type="entry name" value="PROTEIN YJDN-RELATED"/>
    <property type="match status" value="1"/>
</dbReference>
<organism evidence="2 3">
    <name type="scientific">Neobacillus pocheonensis</name>
    <dbReference type="NCBI Taxonomy" id="363869"/>
    <lineage>
        <taxon>Bacteria</taxon>
        <taxon>Bacillati</taxon>
        <taxon>Bacillota</taxon>
        <taxon>Bacilli</taxon>
        <taxon>Bacillales</taxon>
        <taxon>Bacillaceae</taxon>
        <taxon>Neobacillus</taxon>
    </lineage>
</organism>
<sequence length="134" mass="15523">MIKPYLMFNRECEEAFKLYQEAFDGELLAMQKYGDMPPNPEFRVDERDKDLVLHAHLKLTENGYIMGSDGSRDFKEGQKVCISVELNYEDPAIKAWNILKEGGNVVMDLQPTFFSKLHGSVMDKFGIIWMFTVM</sequence>
<protein>
    <submittedName>
        <fullName evidence="2">VOC family protein</fullName>
    </submittedName>
</protein>
<comment type="caution">
    <text evidence="2">The sequence shown here is derived from an EMBL/GenBank/DDBJ whole genome shotgun (WGS) entry which is preliminary data.</text>
</comment>
<dbReference type="CDD" id="cd06588">
    <property type="entry name" value="PhnB_like"/>
    <property type="match status" value="1"/>
</dbReference>
<dbReference type="InterPro" id="IPR029068">
    <property type="entry name" value="Glyas_Bleomycin-R_OHBP_Dase"/>
</dbReference>
<feature type="domain" description="PhnB-like" evidence="1">
    <location>
        <begin position="2"/>
        <end position="130"/>
    </location>
</feature>
<dbReference type="InterPro" id="IPR028973">
    <property type="entry name" value="PhnB-like"/>
</dbReference>
<dbReference type="Pfam" id="PF06983">
    <property type="entry name" value="3-dmu-9_3-mt"/>
    <property type="match status" value="1"/>
</dbReference>
<dbReference type="EMBL" id="JAMQCR010000003">
    <property type="protein sequence ID" value="MCM2536121.1"/>
    <property type="molecule type" value="Genomic_DNA"/>
</dbReference>
<evidence type="ECO:0000313" key="2">
    <source>
        <dbReference type="EMBL" id="MCM2536121.1"/>
    </source>
</evidence>
<dbReference type="PANTHER" id="PTHR33990:SF1">
    <property type="entry name" value="PROTEIN YJDN"/>
    <property type="match status" value="1"/>
</dbReference>
<evidence type="ECO:0000313" key="3">
    <source>
        <dbReference type="Proteomes" id="UP001523262"/>
    </source>
</evidence>
<evidence type="ECO:0000259" key="1">
    <source>
        <dbReference type="Pfam" id="PF06983"/>
    </source>
</evidence>
<name>A0ABT0WIH5_9BACI</name>
<gene>
    <name evidence="2" type="ORF">NDK43_32335</name>
</gene>
<dbReference type="Gene3D" id="3.10.180.10">
    <property type="entry name" value="2,3-Dihydroxybiphenyl 1,2-Dioxygenase, domain 1"/>
    <property type="match status" value="1"/>
</dbReference>
<reference evidence="2 3" key="1">
    <citation type="submission" date="2022-06" db="EMBL/GenBank/DDBJ databases">
        <authorList>
            <person name="Jeon C.O."/>
        </authorList>
    </citation>
    <scope>NUCLEOTIDE SEQUENCE [LARGE SCALE GENOMIC DNA]</scope>
    <source>
        <strain evidence="2 3">KCTC 13943</strain>
    </source>
</reference>
<dbReference type="Proteomes" id="UP001523262">
    <property type="component" value="Unassembled WGS sequence"/>
</dbReference>
<keyword evidence="3" id="KW-1185">Reference proteome</keyword>
<proteinExistence type="predicted"/>
<dbReference type="SUPFAM" id="SSF54593">
    <property type="entry name" value="Glyoxalase/Bleomycin resistance protein/Dihydroxybiphenyl dioxygenase"/>
    <property type="match status" value="1"/>
</dbReference>